<evidence type="ECO:0000313" key="2">
    <source>
        <dbReference type="EMBL" id="WPK23442.1"/>
    </source>
</evidence>
<feature type="region of interest" description="Disordered" evidence="1">
    <location>
        <begin position="292"/>
        <end position="347"/>
    </location>
</feature>
<feature type="compositionally biased region" description="Polar residues" evidence="1">
    <location>
        <begin position="307"/>
        <end position="339"/>
    </location>
</feature>
<feature type="region of interest" description="Disordered" evidence="1">
    <location>
        <begin position="1"/>
        <end position="34"/>
    </location>
</feature>
<proteinExistence type="predicted"/>
<dbReference type="RefSeq" id="XP_062875828.1">
    <property type="nucleotide sequence ID" value="XM_063019758.1"/>
</dbReference>
<dbReference type="Proteomes" id="UP001338582">
    <property type="component" value="Chromosome 1"/>
</dbReference>
<protein>
    <submittedName>
        <fullName evidence="2">Uncharacterized protein</fullName>
    </submittedName>
</protein>
<gene>
    <name evidence="2" type="ORF">PUMCH_000683</name>
</gene>
<evidence type="ECO:0000256" key="1">
    <source>
        <dbReference type="SAM" id="MobiDB-lite"/>
    </source>
</evidence>
<organism evidence="2 3">
    <name type="scientific">Australozyma saopauloensis</name>
    <dbReference type="NCBI Taxonomy" id="291208"/>
    <lineage>
        <taxon>Eukaryota</taxon>
        <taxon>Fungi</taxon>
        <taxon>Dikarya</taxon>
        <taxon>Ascomycota</taxon>
        <taxon>Saccharomycotina</taxon>
        <taxon>Pichiomycetes</taxon>
        <taxon>Metschnikowiaceae</taxon>
        <taxon>Australozyma</taxon>
    </lineage>
</organism>
<keyword evidence="3" id="KW-1185">Reference proteome</keyword>
<dbReference type="GeneID" id="88171751"/>
<feature type="compositionally biased region" description="Polar residues" evidence="1">
    <location>
        <begin position="357"/>
        <end position="367"/>
    </location>
</feature>
<accession>A0AAX4H627</accession>
<sequence>MSRQVFSTIKEEKPPRSPLWYNGAMEDSDPEDSPSHFDLLAAALTPLRVCTDKNSVFASPTKRLDNLRLSPHKQSGLRQQKPIEIFQDSIELLQKHQDLDGTDINGTALDADTEVSREDTEEFDIRIAPEDSGLEGLSPADLADQTIVEESSSGDDEPQQLFSHHRLLPIFIRKRKHTESPMVITPQAQARHPLSQSSFTCDMSGVVTAESANNTTFSVLKLSFSASDSTPCPPQPRKRLKFKLLLLLLVLLHNNLEDTPSQPSRVGKPVLDLSASKKLAASSVPLLTKLNHASASDQDSDEHVESTETGSSMHSSRLEPSSTPISQSTPANSRANSPSPYEEMSDTEVDGYKFVRPSTQSNFQTPINRYPVASAPTPKSQQLLNSYNSSNFSAGSGSCRYKIIGNVPVSAAGLMDENSDDVHIGDKRINDPYVSAPASSPSPGHLLLSAALLEKYSTSRDKLPLLEHFQRDLHPSEMDDLINDGKSVWAFYKMILLARLTDLHMISFLKKERLRWHPDKWVHRIQGSGFEKSNIDNLSKVINAFIEEINNGFRDAV</sequence>
<dbReference type="EMBL" id="CP138894">
    <property type="protein sequence ID" value="WPK23442.1"/>
    <property type="molecule type" value="Genomic_DNA"/>
</dbReference>
<evidence type="ECO:0000313" key="3">
    <source>
        <dbReference type="Proteomes" id="UP001338582"/>
    </source>
</evidence>
<dbReference type="AlphaFoldDB" id="A0AAX4H627"/>
<feature type="region of interest" description="Disordered" evidence="1">
    <location>
        <begin position="357"/>
        <end position="376"/>
    </location>
</feature>
<name>A0AAX4H627_9ASCO</name>
<dbReference type="KEGG" id="asau:88171751"/>
<reference evidence="2 3" key="1">
    <citation type="submission" date="2023-10" db="EMBL/GenBank/DDBJ databases">
        <title>Draft Genome Sequence of Candida saopaulonensis from a very Premature Infant with Sepsis.</title>
        <authorList>
            <person name="Ning Y."/>
            <person name="Dai R."/>
            <person name="Xiao M."/>
            <person name="Xu Y."/>
            <person name="Yan Q."/>
            <person name="Zhang L."/>
        </authorList>
    </citation>
    <scope>NUCLEOTIDE SEQUENCE [LARGE SCALE GENOMIC DNA]</scope>
    <source>
        <strain evidence="2 3">19XY460</strain>
    </source>
</reference>